<evidence type="ECO:0000256" key="1">
    <source>
        <dbReference type="ARBA" id="ARBA00004123"/>
    </source>
</evidence>
<evidence type="ECO:0000256" key="6">
    <source>
        <dbReference type="PROSITE-ProRule" id="PRU00221"/>
    </source>
</evidence>
<dbReference type="Proteomes" id="UP000037460">
    <property type="component" value="Unassembled WGS sequence"/>
</dbReference>
<dbReference type="AlphaFoldDB" id="A0A0M0JSA0"/>
<comment type="caution">
    <text evidence="7">The sequence shown here is derived from an EMBL/GenBank/DDBJ whole genome shotgun (WGS) entry which is preliminary data.</text>
</comment>
<keyword evidence="4" id="KW-0677">Repeat</keyword>
<proteinExistence type="inferred from homology"/>
<dbReference type="GO" id="GO:0003682">
    <property type="term" value="F:chromatin binding"/>
    <property type="evidence" value="ECO:0007669"/>
    <property type="project" value="TreeGrafter"/>
</dbReference>
<reference evidence="8" key="1">
    <citation type="journal article" date="2015" name="PLoS Genet.">
        <title>Genome Sequence and Transcriptome Analyses of Chrysochromulina tobin: Metabolic Tools for Enhanced Algal Fitness in the Prominent Order Prymnesiales (Haptophyceae).</title>
        <authorList>
            <person name="Hovde B.T."/>
            <person name="Deodato C.R."/>
            <person name="Hunsperger H.M."/>
            <person name="Ryken S.A."/>
            <person name="Yost W."/>
            <person name="Jha R.K."/>
            <person name="Patterson J."/>
            <person name="Monnat R.J. Jr."/>
            <person name="Barlow S.B."/>
            <person name="Starkenburg S.R."/>
            <person name="Cattolico R.A."/>
        </authorList>
    </citation>
    <scope>NUCLEOTIDE SEQUENCE</scope>
    <source>
        <strain evidence="8">CCMP291</strain>
    </source>
</reference>
<feature type="repeat" description="WD" evidence="6">
    <location>
        <begin position="260"/>
        <end position="290"/>
    </location>
</feature>
<evidence type="ECO:0000256" key="5">
    <source>
        <dbReference type="ARBA" id="ARBA00023242"/>
    </source>
</evidence>
<keyword evidence="5" id="KW-0539">Nucleus</keyword>
<dbReference type="GO" id="GO:0048188">
    <property type="term" value="C:Set1C/COMPASS complex"/>
    <property type="evidence" value="ECO:0007669"/>
    <property type="project" value="TreeGrafter"/>
</dbReference>
<sequence length="322" mass="34941">MQATGAAQPSWLGIARVLTPHTAQVSSLDFSKDGEWLLSSGEDSRLCLYSTTRGELQRVAMCAPYGATLARFTHDSLSVVTASPEDHVIRYMSLHENRYLRNFRAHTDKLVALEMSPKEDIFTSASMDGTARMWDLRTTDCQGVMRFPTGDCRPAVAFDPQGLVFAAATGGSRIALYDMRSYDKGPFVTFGAAEFRGAEGNGGALGSPKSFGGIRFSNDGQWMLLSTTEGAVHLIDAYSGLLARTYTGHSNEQRMPLEASFTPDGGFVLSGSEDGAIWRWDRESGASAVLREHSAPVTCIKCNPTRLMLASACTSVCLWLPP</sequence>
<dbReference type="SMART" id="SM00320">
    <property type="entry name" value="WD40"/>
    <property type="match status" value="5"/>
</dbReference>
<dbReference type="InterPro" id="IPR015943">
    <property type="entry name" value="WD40/YVTN_repeat-like_dom_sf"/>
</dbReference>
<dbReference type="SUPFAM" id="SSF50978">
    <property type="entry name" value="WD40 repeat-like"/>
    <property type="match status" value="1"/>
</dbReference>
<dbReference type="OrthoDB" id="27537at2759"/>
<comment type="similarity">
    <text evidence="2">Belongs to the WD repeat SWD2 family.</text>
</comment>
<dbReference type="Pfam" id="PF00400">
    <property type="entry name" value="WD40"/>
    <property type="match status" value="4"/>
</dbReference>
<organism evidence="7 8">
    <name type="scientific">Chrysochromulina tobinii</name>
    <dbReference type="NCBI Taxonomy" id="1460289"/>
    <lineage>
        <taxon>Eukaryota</taxon>
        <taxon>Haptista</taxon>
        <taxon>Haptophyta</taxon>
        <taxon>Prymnesiophyceae</taxon>
        <taxon>Prymnesiales</taxon>
        <taxon>Chrysochromulinaceae</taxon>
        <taxon>Chrysochromulina</taxon>
    </lineage>
</organism>
<dbReference type="EMBL" id="JWZX01002464">
    <property type="protein sequence ID" value="KOO29093.1"/>
    <property type="molecule type" value="Genomic_DNA"/>
</dbReference>
<dbReference type="InterPro" id="IPR037867">
    <property type="entry name" value="Swd2/WDR82"/>
</dbReference>
<evidence type="ECO:0000256" key="4">
    <source>
        <dbReference type="ARBA" id="ARBA00022737"/>
    </source>
</evidence>
<accession>A0A0M0JSA0</accession>
<dbReference type="InterPro" id="IPR036322">
    <property type="entry name" value="WD40_repeat_dom_sf"/>
</dbReference>
<dbReference type="CDD" id="cd00200">
    <property type="entry name" value="WD40"/>
    <property type="match status" value="1"/>
</dbReference>
<name>A0A0M0JSA0_9EUKA</name>
<protein>
    <submittedName>
        <fullName evidence="7">Wd repeat-containing protein 82</fullName>
    </submittedName>
</protein>
<evidence type="ECO:0000256" key="2">
    <source>
        <dbReference type="ARBA" id="ARBA00005616"/>
    </source>
</evidence>
<dbReference type="Gene3D" id="2.130.10.10">
    <property type="entry name" value="YVTN repeat-like/Quinoprotein amine dehydrogenase"/>
    <property type="match status" value="1"/>
</dbReference>
<gene>
    <name evidence="7" type="ORF">Ctob_012674</name>
</gene>
<dbReference type="PROSITE" id="PS50294">
    <property type="entry name" value="WD_REPEATS_REGION"/>
    <property type="match status" value="1"/>
</dbReference>
<dbReference type="InterPro" id="IPR001680">
    <property type="entry name" value="WD40_rpt"/>
</dbReference>
<dbReference type="PANTHER" id="PTHR19861">
    <property type="entry name" value="WD40 REPEAT PROTEIN SWD2"/>
    <property type="match status" value="1"/>
</dbReference>
<evidence type="ECO:0000256" key="3">
    <source>
        <dbReference type="ARBA" id="ARBA00022574"/>
    </source>
</evidence>
<feature type="repeat" description="WD" evidence="6">
    <location>
        <begin position="103"/>
        <end position="144"/>
    </location>
</feature>
<evidence type="ECO:0000313" key="8">
    <source>
        <dbReference type="Proteomes" id="UP000037460"/>
    </source>
</evidence>
<dbReference type="PROSITE" id="PS50082">
    <property type="entry name" value="WD_REPEATS_2"/>
    <property type="match status" value="3"/>
</dbReference>
<dbReference type="PANTHER" id="PTHR19861:SF0">
    <property type="entry name" value="WD REPEAT-CONTAINING PROTEIN 82"/>
    <property type="match status" value="1"/>
</dbReference>
<comment type="subcellular location">
    <subcellularLocation>
        <location evidence="1">Nucleus</location>
    </subcellularLocation>
</comment>
<feature type="repeat" description="WD" evidence="6">
    <location>
        <begin position="18"/>
        <end position="59"/>
    </location>
</feature>
<dbReference type="GO" id="GO:0016070">
    <property type="term" value="P:RNA metabolic process"/>
    <property type="evidence" value="ECO:0007669"/>
    <property type="project" value="UniProtKB-ARBA"/>
</dbReference>
<keyword evidence="8" id="KW-1185">Reference proteome</keyword>
<evidence type="ECO:0000313" key="7">
    <source>
        <dbReference type="EMBL" id="KOO29093.1"/>
    </source>
</evidence>
<keyword evidence="3 6" id="KW-0853">WD repeat</keyword>